<keyword evidence="3" id="KW-1185">Reference proteome</keyword>
<accession>A0A2P6P008</accession>
<dbReference type="Proteomes" id="UP000241769">
    <property type="component" value="Unassembled WGS sequence"/>
</dbReference>
<dbReference type="EMBL" id="MDYQ01000002">
    <property type="protein sequence ID" value="PRP89524.1"/>
    <property type="molecule type" value="Genomic_DNA"/>
</dbReference>
<keyword evidence="1" id="KW-0812">Transmembrane</keyword>
<protein>
    <submittedName>
        <fullName evidence="2">Membrane protein</fullName>
    </submittedName>
</protein>
<evidence type="ECO:0000313" key="3">
    <source>
        <dbReference type="Proteomes" id="UP000241769"/>
    </source>
</evidence>
<reference evidence="2 3" key="1">
    <citation type="journal article" date="2018" name="Genome Biol. Evol.">
        <title>Multiple Roots of Fruiting Body Formation in Amoebozoa.</title>
        <authorList>
            <person name="Hillmann F."/>
            <person name="Forbes G."/>
            <person name="Novohradska S."/>
            <person name="Ferling I."/>
            <person name="Riege K."/>
            <person name="Groth M."/>
            <person name="Westermann M."/>
            <person name="Marz M."/>
            <person name="Spaller T."/>
            <person name="Winckler T."/>
            <person name="Schaap P."/>
            <person name="Glockner G."/>
        </authorList>
    </citation>
    <scope>NUCLEOTIDE SEQUENCE [LARGE SCALE GENOMIC DNA]</scope>
    <source>
        <strain evidence="2 3">Jena</strain>
    </source>
</reference>
<dbReference type="PANTHER" id="PTHR34205:SF2">
    <property type="entry name" value="DUF962 DOMAIN-CONTAINING PROTEIN"/>
    <property type="match status" value="1"/>
</dbReference>
<sequence>MSKPSKVYRSWDEFYPFYLTEHSDPVCRGLHVAGTTGVILLALWIIVTGNWFSLWLLPLCGYGCGWTGHFFFEKNKPATFKYPFYSLISDFRMWFDVVTGKEPIVTKRR</sequence>
<dbReference type="InParanoid" id="A0A2P6P008"/>
<proteinExistence type="predicted"/>
<dbReference type="OrthoDB" id="5511466at2759"/>
<organism evidence="2 3">
    <name type="scientific">Planoprotostelium fungivorum</name>
    <dbReference type="NCBI Taxonomy" id="1890364"/>
    <lineage>
        <taxon>Eukaryota</taxon>
        <taxon>Amoebozoa</taxon>
        <taxon>Evosea</taxon>
        <taxon>Variosea</taxon>
        <taxon>Cavosteliida</taxon>
        <taxon>Cavosteliaceae</taxon>
        <taxon>Planoprotostelium</taxon>
    </lineage>
</organism>
<dbReference type="Pfam" id="PF06127">
    <property type="entry name" value="Mpo1-like"/>
    <property type="match status" value="1"/>
</dbReference>
<evidence type="ECO:0000313" key="2">
    <source>
        <dbReference type="EMBL" id="PRP89524.1"/>
    </source>
</evidence>
<feature type="transmembrane region" description="Helical" evidence="1">
    <location>
        <begin position="53"/>
        <end position="72"/>
    </location>
</feature>
<keyword evidence="1" id="KW-1133">Transmembrane helix</keyword>
<dbReference type="PANTHER" id="PTHR34205">
    <property type="entry name" value="TRANSMEMBRANE PROTEIN"/>
    <property type="match status" value="1"/>
</dbReference>
<dbReference type="InterPro" id="IPR009305">
    <property type="entry name" value="Mpo1-like"/>
</dbReference>
<gene>
    <name evidence="2" type="ORF">PROFUN_00788</name>
</gene>
<keyword evidence="1" id="KW-0472">Membrane</keyword>
<comment type="caution">
    <text evidence="2">The sequence shown here is derived from an EMBL/GenBank/DDBJ whole genome shotgun (WGS) entry which is preliminary data.</text>
</comment>
<evidence type="ECO:0000256" key="1">
    <source>
        <dbReference type="SAM" id="Phobius"/>
    </source>
</evidence>
<feature type="transmembrane region" description="Helical" evidence="1">
    <location>
        <begin position="29"/>
        <end position="47"/>
    </location>
</feature>
<name>A0A2P6P008_9EUKA</name>
<dbReference type="AlphaFoldDB" id="A0A2P6P008"/>